<sequence>MYVGHQAVDLVLCVEVSGKGKRSVTHAMIATAKGDDGGTTGGSLAQLNRCIDCIGAAGAAELQFCMVFEFFREKGEKGMYKLILDGSGEVQGMQGVILGKHVNHHLVDFTVIVTEGQGACSTKEVQVFVAFYVDKKGSFGLLYCDGKFAGVAACVGFCVVLAIEIELVGGFVHYPSSFYTMVIFVLNVISSPFSTKCFPPSLKRGVGMVKMRIEQGQRARTDTTNLFPILLVIVWHLSGNIEKVIA</sequence>
<protein>
    <submittedName>
        <fullName evidence="2">Uncharacterized protein</fullName>
    </submittedName>
</protein>
<keyword evidence="1" id="KW-0812">Transmembrane</keyword>
<dbReference type="AlphaFoldDB" id="A0A644YMW4"/>
<name>A0A644YMW4_9ZZZZ</name>
<evidence type="ECO:0000256" key="1">
    <source>
        <dbReference type="SAM" id="Phobius"/>
    </source>
</evidence>
<feature type="transmembrane region" description="Helical" evidence="1">
    <location>
        <begin position="148"/>
        <end position="172"/>
    </location>
</feature>
<proteinExistence type="predicted"/>
<comment type="caution">
    <text evidence="2">The sequence shown here is derived from an EMBL/GenBank/DDBJ whole genome shotgun (WGS) entry which is preliminary data.</text>
</comment>
<evidence type="ECO:0000313" key="2">
    <source>
        <dbReference type="EMBL" id="MPM29972.1"/>
    </source>
</evidence>
<feature type="transmembrane region" description="Helical" evidence="1">
    <location>
        <begin position="178"/>
        <end position="198"/>
    </location>
</feature>
<dbReference type="EMBL" id="VSSQ01005657">
    <property type="protein sequence ID" value="MPM29972.1"/>
    <property type="molecule type" value="Genomic_DNA"/>
</dbReference>
<gene>
    <name evidence="2" type="ORF">SDC9_76514</name>
</gene>
<keyword evidence="1" id="KW-1133">Transmembrane helix</keyword>
<organism evidence="2">
    <name type="scientific">bioreactor metagenome</name>
    <dbReference type="NCBI Taxonomy" id="1076179"/>
    <lineage>
        <taxon>unclassified sequences</taxon>
        <taxon>metagenomes</taxon>
        <taxon>ecological metagenomes</taxon>
    </lineage>
</organism>
<reference evidence="2" key="1">
    <citation type="submission" date="2019-08" db="EMBL/GenBank/DDBJ databases">
        <authorList>
            <person name="Kucharzyk K."/>
            <person name="Murdoch R.W."/>
            <person name="Higgins S."/>
            <person name="Loffler F."/>
        </authorList>
    </citation>
    <scope>NUCLEOTIDE SEQUENCE</scope>
</reference>
<accession>A0A644YMW4</accession>
<keyword evidence="1" id="KW-0472">Membrane</keyword>